<sequence>MESSRLTTFTTHLNLPRLERSLKPCLSLQPMLSSFVVDVTNGSATVSIWLRAMLPLDLDLPTKKLSVNSLCTRVATETLRGFRSLINGVLKDAFERWLEQSNFDENGQQKLKFSKRTAPFVRKTT</sequence>
<reference evidence="2" key="1">
    <citation type="submission" date="2017-03" db="EMBL/GenBank/DDBJ databases">
        <title>Phytopthora megakarya and P. palmivora, two closely related causual agents of cacao black pod achieved similar genome size and gene model numbers by different mechanisms.</title>
        <authorList>
            <person name="Ali S."/>
            <person name="Shao J."/>
            <person name="Larry D.J."/>
            <person name="Kronmiller B."/>
            <person name="Shen D."/>
            <person name="Strem M.D."/>
            <person name="Melnick R.L."/>
            <person name="Guiltinan M.J."/>
            <person name="Tyler B.M."/>
            <person name="Meinhardt L.W."/>
            <person name="Bailey B.A."/>
        </authorList>
    </citation>
    <scope>NUCLEOTIDE SEQUENCE [LARGE SCALE GENOMIC DNA]</scope>
    <source>
        <strain evidence="2">zdho120</strain>
    </source>
</reference>
<accession>A0A225VBR3</accession>
<dbReference type="Proteomes" id="UP000198211">
    <property type="component" value="Unassembled WGS sequence"/>
</dbReference>
<protein>
    <submittedName>
        <fullName evidence="1">Uncharacterized protein</fullName>
    </submittedName>
</protein>
<dbReference type="EMBL" id="NBNE01005925">
    <property type="protein sequence ID" value="OWZ02805.1"/>
    <property type="molecule type" value="Genomic_DNA"/>
</dbReference>
<comment type="caution">
    <text evidence="1">The sequence shown here is derived from an EMBL/GenBank/DDBJ whole genome shotgun (WGS) entry which is preliminary data.</text>
</comment>
<evidence type="ECO:0000313" key="1">
    <source>
        <dbReference type="EMBL" id="OWZ02805.1"/>
    </source>
</evidence>
<name>A0A225VBR3_9STRA</name>
<gene>
    <name evidence="1" type="ORF">PHMEG_00025571</name>
</gene>
<dbReference type="AlphaFoldDB" id="A0A225VBR3"/>
<proteinExistence type="predicted"/>
<organism evidence="1 2">
    <name type="scientific">Phytophthora megakarya</name>
    <dbReference type="NCBI Taxonomy" id="4795"/>
    <lineage>
        <taxon>Eukaryota</taxon>
        <taxon>Sar</taxon>
        <taxon>Stramenopiles</taxon>
        <taxon>Oomycota</taxon>
        <taxon>Peronosporomycetes</taxon>
        <taxon>Peronosporales</taxon>
        <taxon>Peronosporaceae</taxon>
        <taxon>Phytophthora</taxon>
    </lineage>
</organism>
<keyword evidence="2" id="KW-1185">Reference proteome</keyword>
<evidence type="ECO:0000313" key="2">
    <source>
        <dbReference type="Proteomes" id="UP000198211"/>
    </source>
</evidence>